<reference evidence="5 6" key="1">
    <citation type="submission" date="2018-08" db="EMBL/GenBank/DDBJ databases">
        <title>A genome reference for cultivated species of the human gut microbiota.</title>
        <authorList>
            <person name="Zou Y."/>
            <person name="Xue W."/>
            <person name="Luo G."/>
        </authorList>
    </citation>
    <scope>NUCLEOTIDE SEQUENCE [LARGE SCALE GENOMIC DNA]</scope>
    <source>
        <strain evidence="4 7">AM09-18</strain>
        <strain evidence="3 6">TF05-18</strain>
        <strain evidence="2 5">TM05-16</strain>
    </source>
</reference>
<gene>
    <name evidence="4" type="ORF">DW105_00800</name>
    <name evidence="3" type="ORF">DXC44_07805</name>
    <name evidence="2" type="ORF">DXD46_05980</name>
    <name evidence="1" type="ORF">HKQ55_01405</name>
</gene>
<dbReference type="Proteomes" id="UP000583639">
    <property type="component" value="Unassembled WGS sequence"/>
</dbReference>
<dbReference type="Proteomes" id="UP000283958">
    <property type="component" value="Unassembled WGS sequence"/>
</dbReference>
<evidence type="ECO:0000313" key="3">
    <source>
        <dbReference type="EMBL" id="RGL86898.1"/>
    </source>
</evidence>
<evidence type="ECO:0000313" key="4">
    <source>
        <dbReference type="EMBL" id="RHJ81166.1"/>
    </source>
</evidence>
<comment type="caution">
    <text evidence="3">The sequence shown here is derived from an EMBL/GenBank/DDBJ whole genome shotgun (WGS) entry which is preliminary data.</text>
</comment>
<evidence type="ECO:0000313" key="8">
    <source>
        <dbReference type="Proteomes" id="UP000583639"/>
    </source>
</evidence>
<evidence type="ECO:0000313" key="2">
    <source>
        <dbReference type="EMBL" id="RGJ89971.1"/>
    </source>
</evidence>
<organism evidence="3 6">
    <name type="scientific">Phocaeicola vulgatus</name>
    <name type="common">Bacteroides vulgatus</name>
    <dbReference type="NCBI Taxonomy" id="821"/>
    <lineage>
        <taxon>Bacteria</taxon>
        <taxon>Pseudomonadati</taxon>
        <taxon>Bacteroidota</taxon>
        <taxon>Bacteroidia</taxon>
        <taxon>Bacteroidales</taxon>
        <taxon>Bacteroidaceae</taxon>
        <taxon>Phocaeicola</taxon>
    </lineage>
</organism>
<evidence type="ECO:0000313" key="5">
    <source>
        <dbReference type="Proteomes" id="UP000260640"/>
    </source>
</evidence>
<reference evidence="1 8" key="2">
    <citation type="submission" date="2020-04" db="EMBL/GenBank/DDBJ databases">
        <title>A novel gut-associated lysogenic phage, Bacteroides phage BV01, alters the host transcriptome and bile acid metabolism in Bacteroides vulgatus.</title>
        <authorList>
            <person name="Campbell D.E."/>
            <person name="Ly L."/>
            <person name="Ridlon J.M."/>
            <person name="Hsiao A."/>
            <person name="Degnan P.H."/>
        </authorList>
    </citation>
    <scope>NUCLEOTIDE SEQUENCE [LARGE SCALE GENOMIC DNA]</scope>
    <source>
        <strain evidence="1 8">VPI-BV8526</strain>
    </source>
</reference>
<name>A0A3E4T6X3_PHOVU</name>
<evidence type="ECO:0000313" key="7">
    <source>
        <dbReference type="Proteomes" id="UP000283958"/>
    </source>
</evidence>
<dbReference type="Proteomes" id="UP000260640">
    <property type="component" value="Unassembled WGS sequence"/>
</dbReference>
<dbReference type="Proteomes" id="UP000261278">
    <property type="component" value="Unassembled WGS sequence"/>
</dbReference>
<dbReference type="RefSeq" id="WP_117678028.1">
    <property type="nucleotide sequence ID" value="NZ_CP072234.1"/>
</dbReference>
<dbReference type="EMBL" id="QSPP01000011">
    <property type="protein sequence ID" value="RGJ89971.1"/>
    <property type="molecule type" value="Genomic_DNA"/>
</dbReference>
<dbReference type="EMBL" id="QRMN01000001">
    <property type="protein sequence ID" value="RHJ81166.1"/>
    <property type="molecule type" value="Genomic_DNA"/>
</dbReference>
<dbReference type="EMBL" id="JABDSI010000057">
    <property type="protein sequence ID" value="NMW38867.1"/>
    <property type="molecule type" value="Genomic_DNA"/>
</dbReference>
<dbReference type="EMBL" id="QSSN01000007">
    <property type="protein sequence ID" value="RGL86898.1"/>
    <property type="molecule type" value="Genomic_DNA"/>
</dbReference>
<accession>A0A3E4T6X3</accession>
<sequence length="198" mass="22842">MLGTLIAMHLLAGYKSEVRAIVKLRNIVQRLNASIQVESDNTFGLEWEKLKPQIKNRKSRNIMPATAQEIEYDLIEVLDLIVGEKRKIVIIFDELDKTDSAKRHEHSETLPEFEKLSVRPEQKVSSRTRKQEVLRIIANMKFFFSTARAYFIFIAGREMYEAYQADMSDRDFSISSIFSGVINVDSFLTSSRNTNNSN</sequence>
<evidence type="ECO:0000313" key="6">
    <source>
        <dbReference type="Proteomes" id="UP000261278"/>
    </source>
</evidence>
<dbReference type="AlphaFoldDB" id="A0A3E4T6X3"/>
<protein>
    <submittedName>
        <fullName evidence="3">Uncharacterized protein</fullName>
    </submittedName>
</protein>
<evidence type="ECO:0000313" key="1">
    <source>
        <dbReference type="EMBL" id="NMW38867.1"/>
    </source>
</evidence>
<proteinExistence type="predicted"/>